<dbReference type="RefSeq" id="WP_211973775.1">
    <property type="nucleotide sequence ID" value="NZ_CBFHAM010000055.1"/>
</dbReference>
<sequence length="648" mass="71995">MKHLCSLLWLAALLCTIPMITKAQVPPEENDANLSELLYRPIKPTAKVMEGVEPSIQQRPVANPAIRGNVNVRALKAAPKWNRISDNNGQMISADNLHLLPPNKVTVMKGNAPSFCTTPTVTIGCCGYSIKDQVANKSLFYASPASIFNNEADARTFAESLTPKLPFFMPFKNNKVYPAGAWIYDSGSGHGSVDFLKTSDAYGPGIDPSFGVYASASGKVVTAMWDPFFGNVVIIEHTAADGTRYRTGYFHLRDGFDHDLQNAKNTPVSDPSNKDARDTKYKKFANLPNPSKQLWGTNDQKLKVKAGDMVAAGQQIAWAGNTGFGGAGWGLNQDGTPSDPNTGNNHLHFMLWIKSPNPATGVDWMEVDAYGVYAKSDNSNSDCYEVGANSAFNRFFAPFYPSFHNVPVEHVIRYWGYYTSMGMGLQTLSVHKSGSKYLASGSFQYGLPSQWYCRINMTSAQYQQYFDEYYGKGYIPRQISVTNDNSGNPLFTVIWKLRGGENFAAVHNLTDDAYAAKWKAYVEQGKMRVTEHVVYYAGGKRYHAGVFGSSNPGGFYMYYGMNTSDFTKKFDEMNKAGLMTVNVNIEENGSQNNVGGLWWPRNKAYYSYMNMSPADYQAKFTDLTAQGYQLFRIQGYDNSSHFAAIWMK</sequence>
<dbReference type="InterPro" id="IPR011055">
    <property type="entry name" value="Dup_hybrid_motif"/>
</dbReference>
<feature type="chain" id="PRO_5045167573" description="Peptidase family M23" evidence="1">
    <location>
        <begin position="24"/>
        <end position="648"/>
    </location>
</feature>
<accession>A0ABS5J0K9</accession>
<proteinExistence type="predicted"/>
<evidence type="ECO:0000313" key="2">
    <source>
        <dbReference type="EMBL" id="MBS0028680.1"/>
    </source>
</evidence>
<dbReference type="InterPro" id="IPR050570">
    <property type="entry name" value="Cell_wall_metabolism_enzyme"/>
</dbReference>
<dbReference type="PANTHER" id="PTHR21666:SF270">
    <property type="entry name" value="MUREIN HYDROLASE ACTIVATOR ENVC"/>
    <property type="match status" value="1"/>
</dbReference>
<gene>
    <name evidence="2" type="ORF">KE626_15275</name>
</gene>
<dbReference type="Gene3D" id="2.70.70.10">
    <property type="entry name" value="Glucose Permease (Domain IIA)"/>
    <property type="match status" value="1"/>
</dbReference>
<dbReference type="InterPro" id="IPR049511">
    <property type="entry name" value="PGH-like_rpt"/>
</dbReference>
<dbReference type="EMBL" id="JAGTXB010000006">
    <property type="protein sequence ID" value="MBS0028680.1"/>
    <property type="molecule type" value="Genomic_DNA"/>
</dbReference>
<evidence type="ECO:0000256" key="1">
    <source>
        <dbReference type="SAM" id="SignalP"/>
    </source>
</evidence>
<organism evidence="2 3">
    <name type="scientific">Chitinophaga hostae</name>
    <dbReference type="NCBI Taxonomy" id="2831022"/>
    <lineage>
        <taxon>Bacteria</taxon>
        <taxon>Pseudomonadati</taxon>
        <taxon>Bacteroidota</taxon>
        <taxon>Chitinophagia</taxon>
        <taxon>Chitinophagales</taxon>
        <taxon>Chitinophagaceae</taxon>
        <taxon>Chitinophaga</taxon>
    </lineage>
</organism>
<evidence type="ECO:0000313" key="3">
    <source>
        <dbReference type="Proteomes" id="UP000676386"/>
    </source>
</evidence>
<keyword evidence="3" id="KW-1185">Reference proteome</keyword>
<feature type="signal peptide" evidence="1">
    <location>
        <begin position="1"/>
        <end position="23"/>
    </location>
</feature>
<dbReference type="PANTHER" id="PTHR21666">
    <property type="entry name" value="PEPTIDASE-RELATED"/>
    <property type="match status" value="1"/>
</dbReference>
<dbReference type="SUPFAM" id="SSF51261">
    <property type="entry name" value="Duplicated hybrid motif"/>
    <property type="match status" value="2"/>
</dbReference>
<protein>
    <recommendedName>
        <fullName evidence="4">Peptidase family M23</fullName>
    </recommendedName>
</protein>
<comment type="caution">
    <text evidence="2">The sequence shown here is derived from an EMBL/GenBank/DDBJ whole genome shotgun (WGS) entry which is preliminary data.</text>
</comment>
<name>A0ABS5J0K9_9BACT</name>
<reference evidence="2 3" key="1">
    <citation type="submission" date="2021-04" db="EMBL/GenBank/DDBJ databases">
        <title>Chitinophaga sp. nov., isolated from the rhizosphere soil.</title>
        <authorList>
            <person name="He S."/>
        </authorList>
    </citation>
    <scope>NUCLEOTIDE SEQUENCE [LARGE SCALE GENOMIC DNA]</scope>
    <source>
        <strain evidence="2 3">2R12</strain>
    </source>
</reference>
<dbReference type="Proteomes" id="UP000676386">
    <property type="component" value="Unassembled WGS sequence"/>
</dbReference>
<evidence type="ECO:0008006" key="4">
    <source>
        <dbReference type="Google" id="ProtNLM"/>
    </source>
</evidence>
<dbReference type="Pfam" id="PF17660">
    <property type="entry name" value="BTRD1"/>
    <property type="match status" value="4"/>
</dbReference>
<keyword evidence="1" id="KW-0732">Signal</keyword>
<dbReference type="CDD" id="cd12797">
    <property type="entry name" value="M23_peptidase"/>
    <property type="match status" value="1"/>
</dbReference>